<evidence type="ECO:0000259" key="2">
    <source>
        <dbReference type="Pfam" id="PF13581"/>
    </source>
</evidence>
<keyword evidence="1" id="KW-0723">Serine/threonine-protein kinase</keyword>
<dbReference type="PANTHER" id="PTHR35526:SF3">
    <property type="entry name" value="ANTI-SIGMA-F FACTOR RSBW"/>
    <property type="match status" value="1"/>
</dbReference>
<keyword evidence="1" id="KW-0418">Kinase</keyword>
<dbReference type="CDD" id="cd16936">
    <property type="entry name" value="HATPase_RsbW-like"/>
    <property type="match status" value="1"/>
</dbReference>
<dbReference type="InterPro" id="IPR036890">
    <property type="entry name" value="HATPase_C_sf"/>
</dbReference>
<evidence type="ECO:0000313" key="4">
    <source>
        <dbReference type="Proteomes" id="UP001500320"/>
    </source>
</evidence>
<evidence type="ECO:0000313" key="3">
    <source>
        <dbReference type="EMBL" id="GAA3118754.1"/>
    </source>
</evidence>
<dbReference type="InterPro" id="IPR003594">
    <property type="entry name" value="HATPase_dom"/>
</dbReference>
<dbReference type="Pfam" id="PF13581">
    <property type="entry name" value="HATPase_c_2"/>
    <property type="match status" value="1"/>
</dbReference>
<dbReference type="EMBL" id="BAAAUT010000004">
    <property type="protein sequence ID" value="GAA3118754.1"/>
    <property type="molecule type" value="Genomic_DNA"/>
</dbReference>
<reference evidence="4" key="1">
    <citation type="journal article" date="2019" name="Int. J. Syst. Evol. Microbiol.">
        <title>The Global Catalogue of Microorganisms (GCM) 10K type strain sequencing project: providing services to taxonomists for standard genome sequencing and annotation.</title>
        <authorList>
            <consortium name="The Broad Institute Genomics Platform"/>
            <consortium name="The Broad Institute Genome Sequencing Center for Infectious Disease"/>
            <person name="Wu L."/>
            <person name="Ma J."/>
        </authorList>
    </citation>
    <scope>NUCLEOTIDE SEQUENCE [LARGE SCALE GENOMIC DNA]</scope>
    <source>
        <strain evidence="4">JCM 9373</strain>
    </source>
</reference>
<protein>
    <recommendedName>
        <fullName evidence="2">Histidine kinase/HSP90-like ATPase domain-containing protein</fullName>
    </recommendedName>
</protein>
<keyword evidence="1" id="KW-0808">Transferase</keyword>
<dbReference type="PANTHER" id="PTHR35526">
    <property type="entry name" value="ANTI-SIGMA-F FACTOR RSBW-RELATED"/>
    <property type="match status" value="1"/>
</dbReference>
<gene>
    <name evidence="3" type="ORF">GCM10010466_07070</name>
</gene>
<evidence type="ECO:0000256" key="1">
    <source>
        <dbReference type="ARBA" id="ARBA00022527"/>
    </source>
</evidence>
<name>A0ABP6MRM4_9ACTN</name>
<organism evidence="3 4">
    <name type="scientific">Planomonospora alba</name>
    <dbReference type="NCBI Taxonomy" id="161354"/>
    <lineage>
        <taxon>Bacteria</taxon>
        <taxon>Bacillati</taxon>
        <taxon>Actinomycetota</taxon>
        <taxon>Actinomycetes</taxon>
        <taxon>Streptosporangiales</taxon>
        <taxon>Streptosporangiaceae</taxon>
        <taxon>Planomonospora</taxon>
    </lineage>
</organism>
<dbReference type="SUPFAM" id="SSF55874">
    <property type="entry name" value="ATPase domain of HSP90 chaperone/DNA topoisomerase II/histidine kinase"/>
    <property type="match status" value="1"/>
</dbReference>
<sequence length="168" mass="18327">MDEHGSADADAFPEPRPALITRSRLWRGFGPLLWRKRFPGRGDQAASARRLVRLLLDDTDRADDAEWITAELVSNALLHTLSGQQGGHFVVEVQRGMRSARITVYDLGGNGVPVFDRGPREEGLRESGRGLHGVAELADKAGVHGDPVVGHAVWARLALRPQDAPRSA</sequence>
<keyword evidence="4" id="KW-1185">Reference proteome</keyword>
<accession>A0ABP6MRM4</accession>
<dbReference type="RefSeq" id="WP_344855811.1">
    <property type="nucleotide sequence ID" value="NZ_BAAAUT010000004.1"/>
</dbReference>
<dbReference type="Gene3D" id="3.30.565.10">
    <property type="entry name" value="Histidine kinase-like ATPase, C-terminal domain"/>
    <property type="match status" value="1"/>
</dbReference>
<proteinExistence type="predicted"/>
<dbReference type="Proteomes" id="UP001500320">
    <property type="component" value="Unassembled WGS sequence"/>
</dbReference>
<dbReference type="InterPro" id="IPR050267">
    <property type="entry name" value="Anti-sigma-factor_SerPK"/>
</dbReference>
<comment type="caution">
    <text evidence="3">The sequence shown here is derived from an EMBL/GenBank/DDBJ whole genome shotgun (WGS) entry which is preliminary data.</text>
</comment>
<feature type="domain" description="Histidine kinase/HSP90-like ATPase" evidence="2">
    <location>
        <begin position="57"/>
        <end position="153"/>
    </location>
</feature>